<sequence length="429" mass="45852">MAVDSRLPNFRALTPAQRWAHVATACHLNDEERALLTQAGALPTALADGMIENVVGTFELPMGVAGNFRINGRDVLIPLAVEEPSIIAAASYMAKLAREDGGFETSSTLPLMRAQVQIVGISDPYGARLALFKARDEILAQANSRDKVLIGLGGGCKDIEVHVFPDSPRGPMVVMHLIVDVRDAMGANTVNTMAESVSPLVEKITGGSVRLRILSNLADLRLARARVRLTPRTLATKERKGEDIIEGVLDAYTFAAIDPYRAATHNKGIMNGIDPVIVATGNDWRAVEAGAHAYASRNGRYTSLTHWEKDNTGALVGTIELPMPVGLVGGATKTHPLARLALKIMDVKSAQELGEIAAAVGLAQNLGALRALATEGIQRGHMALHARNIALVAGAVGEEVEIVAKRLAAEHDVRTDRALEILQDIRAKR</sequence>
<name>A0A5E5ALC9_9BURK</name>
<dbReference type="SUPFAM" id="SSF56542">
    <property type="entry name" value="Substrate-binding domain of HMG-CoA reductase"/>
    <property type="match status" value="1"/>
</dbReference>
<evidence type="ECO:0000256" key="2">
    <source>
        <dbReference type="ARBA" id="ARBA00023002"/>
    </source>
</evidence>
<dbReference type="PROSITE" id="PS50065">
    <property type="entry name" value="HMG_COA_REDUCTASE_4"/>
    <property type="match status" value="1"/>
</dbReference>
<dbReference type="InterPro" id="IPR023076">
    <property type="entry name" value="HMG_CoA_Rdtase_CS"/>
</dbReference>
<keyword evidence="3" id="KW-0520">NAD</keyword>
<dbReference type="PROSITE" id="PS00318">
    <property type="entry name" value="HMG_COA_REDUCTASE_2"/>
    <property type="match status" value="1"/>
</dbReference>
<evidence type="ECO:0000256" key="3">
    <source>
        <dbReference type="RuleBase" id="RU361219"/>
    </source>
</evidence>
<proteinExistence type="inferred from homology"/>
<dbReference type="PANTHER" id="PTHR10572">
    <property type="entry name" value="3-HYDROXY-3-METHYLGLUTARYL-COENZYME A REDUCTASE"/>
    <property type="match status" value="1"/>
</dbReference>
<dbReference type="UniPathway" id="UPA00257">
    <property type="reaction ID" value="UER00367"/>
</dbReference>
<dbReference type="GO" id="GO:0140643">
    <property type="term" value="F:hydroxymethylglutaryl-CoA reductase (NADH) activity"/>
    <property type="evidence" value="ECO:0007669"/>
    <property type="project" value="UniProtKB-EC"/>
</dbReference>
<dbReference type="Proteomes" id="UP000414136">
    <property type="component" value="Unassembled WGS sequence"/>
</dbReference>
<dbReference type="Pfam" id="PF00368">
    <property type="entry name" value="HMG-CoA_red"/>
    <property type="match status" value="1"/>
</dbReference>
<dbReference type="GO" id="GO:0015936">
    <property type="term" value="P:coenzyme A metabolic process"/>
    <property type="evidence" value="ECO:0007669"/>
    <property type="project" value="InterPro"/>
</dbReference>
<dbReference type="SUPFAM" id="SSF55035">
    <property type="entry name" value="NAD-binding domain of HMG-CoA reductase"/>
    <property type="match status" value="1"/>
</dbReference>
<dbReference type="InterPro" id="IPR009023">
    <property type="entry name" value="HMG_CoA_Rdtase_NAD(P)-bd_sf"/>
</dbReference>
<evidence type="ECO:0000313" key="5">
    <source>
        <dbReference type="Proteomes" id="UP000414136"/>
    </source>
</evidence>
<dbReference type="GO" id="GO:0004420">
    <property type="term" value="F:hydroxymethylglutaryl-CoA reductase (NADPH) activity"/>
    <property type="evidence" value="ECO:0007669"/>
    <property type="project" value="InterPro"/>
</dbReference>
<reference evidence="4 5" key="1">
    <citation type="submission" date="2019-08" db="EMBL/GenBank/DDBJ databases">
        <authorList>
            <person name="Peeters C."/>
        </authorList>
    </citation>
    <scope>NUCLEOTIDE SEQUENCE [LARGE SCALE GENOMIC DNA]</scope>
    <source>
        <strain evidence="4 5">LMG 31118</strain>
    </source>
</reference>
<dbReference type="PROSITE" id="PS00066">
    <property type="entry name" value="HMG_COA_REDUCTASE_1"/>
    <property type="match status" value="1"/>
</dbReference>
<organism evidence="4 5">
    <name type="scientific">Pandoraea captiosa</name>
    <dbReference type="NCBI Taxonomy" id="2508302"/>
    <lineage>
        <taxon>Bacteria</taxon>
        <taxon>Pseudomonadati</taxon>
        <taxon>Pseudomonadota</taxon>
        <taxon>Betaproteobacteria</taxon>
        <taxon>Burkholderiales</taxon>
        <taxon>Burkholderiaceae</taxon>
        <taxon>Pandoraea</taxon>
    </lineage>
</organism>
<dbReference type="EC" id="1.1.1.88" evidence="3"/>
<dbReference type="PROSITE" id="PS01192">
    <property type="entry name" value="HMG_COA_REDUCTASE_3"/>
    <property type="match status" value="1"/>
</dbReference>
<comment type="pathway">
    <text evidence="3">Metabolic intermediate metabolism; (R)-mevalonate degradation; (S)-3-hydroxy-3-methylglutaryl-CoA from (R)-mevalonate: step 1/1.</text>
</comment>
<evidence type="ECO:0000313" key="4">
    <source>
        <dbReference type="EMBL" id="VVE73333.1"/>
    </source>
</evidence>
<dbReference type="InterPro" id="IPR009029">
    <property type="entry name" value="HMG_CoA_Rdtase_sub-bd_dom_sf"/>
</dbReference>
<gene>
    <name evidence="4" type="ORF">PCA31118_04505</name>
</gene>
<dbReference type="PANTHER" id="PTHR10572:SF24">
    <property type="entry name" value="3-HYDROXY-3-METHYLGLUTARYL-COENZYME A REDUCTASE"/>
    <property type="match status" value="1"/>
</dbReference>
<dbReference type="RefSeq" id="WP_150627200.1">
    <property type="nucleotide sequence ID" value="NZ_CABPSQ010000012.1"/>
</dbReference>
<dbReference type="EMBL" id="CABPSQ010000012">
    <property type="protein sequence ID" value="VVE73333.1"/>
    <property type="molecule type" value="Genomic_DNA"/>
</dbReference>
<comment type="catalytic activity">
    <reaction evidence="3">
        <text>(R)-mevalonate + 2 NAD(+) + CoA = (3S)-3-hydroxy-3-methylglutaryl-CoA + 2 NADH + 2 H(+)</text>
        <dbReference type="Rhea" id="RHEA:14833"/>
        <dbReference type="ChEBI" id="CHEBI:15378"/>
        <dbReference type="ChEBI" id="CHEBI:36464"/>
        <dbReference type="ChEBI" id="CHEBI:43074"/>
        <dbReference type="ChEBI" id="CHEBI:57287"/>
        <dbReference type="ChEBI" id="CHEBI:57540"/>
        <dbReference type="ChEBI" id="CHEBI:57945"/>
        <dbReference type="EC" id="1.1.1.88"/>
    </reaction>
</comment>
<dbReference type="NCBIfam" id="TIGR00532">
    <property type="entry name" value="HMG_CoA_R_NAD"/>
    <property type="match status" value="1"/>
</dbReference>
<dbReference type="PRINTS" id="PR00071">
    <property type="entry name" value="HMGCOARDTASE"/>
</dbReference>
<dbReference type="CDD" id="cd00644">
    <property type="entry name" value="HMG-CoA_reductase_classII"/>
    <property type="match status" value="1"/>
</dbReference>
<dbReference type="InterPro" id="IPR002202">
    <property type="entry name" value="HMG_CoA_Rdtase"/>
</dbReference>
<dbReference type="Gene3D" id="1.10.8.660">
    <property type="match status" value="1"/>
</dbReference>
<dbReference type="InterPro" id="IPR004553">
    <property type="entry name" value="HMG_CoA_Rdtase_bac-typ"/>
</dbReference>
<protein>
    <recommendedName>
        <fullName evidence="3">3-hydroxy-3-methylglutaryl coenzyme A reductase</fullName>
        <shortName evidence="3">HMG-CoA reductase</shortName>
        <ecNumber evidence="3">1.1.1.88</ecNumber>
    </recommendedName>
</protein>
<evidence type="ECO:0000256" key="1">
    <source>
        <dbReference type="ARBA" id="ARBA00007661"/>
    </source>
</evidence>
<dbReference type="AlphaFoldDB" id="A0A5E5ALC9"/>
<dbReference type="InterPro" id="IPR023074">
    <property type="entry name" value="HMG_CoA_Rdtase_cat_sf"/>
</dbReference>
<comment type="similarity">
    <text evidence="1 3">Belongs to the HMG-CoA reductase family.</text>
</comment>
<keyword evidence="5" id="KW-1185">Reference proteome</keyword>
<accession>A0A5E5ALC9</accession>
<dbReference type="OrthoDB" id="9764892at2"/>
<dbReference type="Gene3D" id="3.90.770.10">
    <property type="entry name" value="3-hydroxy-3-methylglutaryl-coenzyme A Reductase, Chain A, domain 2"/>
    <property type="match status" value="2"/>
</dbReference>
<keyword evidence="2 3" id="KW-0560">Oxidoreductase</keyword>